<reference evidence="9" key="1">
    <citation type="submission" date="2025-08" db="UniProtKB">
        <authorList>
            <consortium name="RefSeq"/>
        </authorList>
    </citation>
    <scope>IDENTIFICATION</scope>
</reference>
<feature type="domain" description="Phosphatidic acid phosphatase type 2/haloperoxidase" evidence="7">
    <location>
        <begin position="91"/>
        <end position="230"/>
    </location>
</feature>
<sequence>MLNKVKLVLSKTNRWHRVLLIFALVESKLFPGGKVGFRCNDPALSYPYTGDTVSWKWLMAITLLIPLLVMLIVERQRDKLQIAKQNALRWYKEYVFGFLLNLTLVQTVKSIVGSPRPHFFDTCQPKEADTCEVSEYVSSYTCTKAYWLSQSDRSFPSGHTSLAFHMGIFVVYYLSQRARHVNARAVLSGQALCVSSALCCAASRLTDHRHHWWDVLAGALLTAPVLLYTVSSDTHTRLHNTRVCQYMSQRAPRPGSPTTGTTGGTCWRARCSPRPCCCTL</sequence>
<dbReference type="GO" id="GO:0007165">
    <property type="term" value="P:signal transduction"/>
    <property type="evidence" value="ECO:0007669"/>
    <property type="project" value="TreeGrafter"/>
</dbReference>
<dbReference type="SUPFAM" id="SSF48317">
    <property type="entry name" value="Acid phosphatase/Vanadium-dependent haloperoxidase"/>
    <property type="match status" value="1"/>
</dbReference>
<dbReference type="PANTHER" id="PTHR10165:SF103">
    <property type="entry name" value="PHOSPHOLIPID PHOSPHATASE HOMOLOG 1.2 HOMOLOG"/>
    <property type="match status" value="1"/>
</dbReference>
<dbReference type="InterPro" id="IPR000326">
    <property type="entry name" value="PAP2/HPO"/>
</dbReference>
<dbReference type="KEGG" id="bany:112047678"/>
<dbReference type="GO" id="GO:0046839">
    <property type="term" value="P:phospholipid dephosphorylation"/>
    <property type="evidence" value="ECO:0007669"/>
    <property type="project" value="TreeGrafter"/>
</dbReference>
<evidence type="ECO:0000256" key="6">
    <source>
        <dbReference type="SAM" id="Phobius"/>
    </source>
</evidence>
<dbReference type="Proteomes" id="UP001652582">
    <property type="component" value="Chromosome 20"/>
</dbReference>
<evidence type="ECO:0000313" key="8">
    <source>
        <dbReference type="Proteomes" id="UP001652582"/>
    </source>
</evidence>
<dbReference type="GO" id="GO:0006644">
    <property type="term" value="P:phospholipid metabolic process"/>
    <property type="evidence" value="ECO:0007669"/>
    <property type="project" value="InterPro"/>
</dbReference>
<comment type="subcellular location">
    <subcellularLocation>
        <location evidence="1">Membrane</location>
        <topology evidence="1">Multi-pass membrane protein</topology>
    </subcellularLocation>
</comment>
<evidence type="ECO:0000256" key="1">
    <source>
        <dbReference type="ARBA" id="ARBA00004141"/>
    </source>
</evidence>
<evidence type="ECO:0000256" key="3">
    <source>
        <dbReference type="ARBA" id="ARBA00022692"/>
    </source>
</evidence>
<evidence type="ECO:0000313" key="9">
    <source>
        <dbReference type="RefSeq" id="XP_023940646.2"/>
    </source>
</evidence>
<protein>
    <submittedName>
        <fullName evidence="9">Phospholipid phosphatase homolog 1.2 homolog</fullName>
    </submittedName>
</protein>
<dbReference type="InterPro" id="IPR043216">
    <property type="entry name" value="PAP-like"/>
</dbReference>
<dbReference type="GO" id="GO:0005886">
    <property type="term" value="C:plasma membrane"/>
    <property type="evidence" value="ECO:0007669"/>
    <property type="project" value="TreeGrafter"/>
</dbReference>
<dbReference type="GeneID" id="112047678"/>
<dbReference type="Gene3D" id="1.20.144.10">
    <property type="entry name" value="Phosphatidic acid phosphatase type 2/haloperoxidase"/>
    <property type="match status" value="1"/>
</dbReference>
<evidence type="ECO:0000259" key="7">
    <source>
        <dbReference type="SMART" id="SM00014"/>
    </source>
</evidence>
<feature type="transmembrane region" description="Helical" evidence="6">
    <location>
        <begin position="94"/>
        <end position="112"/>
    </location>
</feature>
<dbReference type="Pfam" id="PF01569">
    <property type="entry name" value="PAP2"/>
    <property type="match status" value="1"/>
</dbReference>
<dbReference type="OrthoDB" id="8907274at2759"/>
<organism evidence="8 9">
    <name type="scientific">Bicyclus anynana</name>
    <name type="common">Squinting bush brown butterfly</name>
    <dbReference type="NCBI Taxonomy" id="110368"/>
    <lineage>
        <taxon>Eukaryota</taxon>
        <taxon>Metazoa</taxon>
        <taxon>Ecdysozoa</taxon>
        <taxon>Arthropoda</taxon>
        <taxon>Hexapoda</taxon>
        <taxon>Insecta</taxon>
        <taxon>Pterygota</taxon>
        <taxon>Neoptera</taxon>
        <taxon>Endopterygota</taxon>
        <taxon>Lepidoptera</taxon>
        <taxon>Glossata</taxon>
        <taxon>Ditrysia</taxon>
        <taxon>Papilionoidea</taxon>
        <taxon>Nymphalidae</taxon>
        <taxon>Satyrinae</taxon>
        <taxon>Satyrini</taxon>
        <taxon>Mycalesina</taxon>
        <taxon>Bicyclus</taxon>
    </lineage>
</organism>
<evidence type="ECO:0000256" key="2">
    <source>
        <dbReference type="ARBA" id="ARBA00008816"/>
    </source>
</evidence>
<name>A0A6J1NC75_BICAN</name>
<feature type="transmembrane region" description="Helical" evidence="6">
    <location>
        <begin position="155"/>
        <end position="174"/>
    </location>
</feature>
<dbReference type="SMART" id="SM00014">
    <property type="entry name" value="acidPPc"/>
    <property type="match status" value="1"/>
</dbReference>
<keyword evidence="4 6" id="KW-1133">Transmembrane helix</keyword>
<keyword evidence="8" id="KW-1185">Reference proteome</keyword>
<keyword evidence="3 6" id="KW-0812">Transmembrane</keyword>
<comment type="similarity">
    <text evidence="2">Belongs to the PA-phosphatase related phosphoesterase family.</text>
</comment>
<feature type="transmembrane region" description="Helical" evidence="6">
    <location>
        <begin position="53"/>
        <end position="73"/>
    </location>
</feature>
<gene>
    <name evidence="9" type="primary">LOC112047678</name>
</gene>
<keyword evidence="5 6" id="KW-0472">Membrane</keyword>
<dbReference type="PANTHER" id="PTHR10165">
    <property type="entry name" value="LIPID PHOSPHATE PHOSPHATASE"/>
    <property type="match status" value="1"/>
</dbReference>
<dbReference type="GO" id="GO:0008195">
    <property type="term" value="F:phosphatidate phosphatase activity"/>
    <property type="evidence" value="ECO:0007669"/>
    <property type="project" value="TreeGrafter"/>
</dbReference>
<proteinExistence type="inferred from homology"/>
<evidence type="ECO:0000256" key="5">
    <source>
        <dbReference type="ARBA" id="ARBA00023136"/>
    </source>
</evidence>
<dbReference type="AlphaFoldDB" id="A0A6J1NC75"/>
<accession>A0A6J1NC75</accession>
<dbReference type="RefSeq" id="XP_023940646.2">
    <property type="nucleotide sequence ID" value="XM_024084878.2"/>
</dbReference>
<dbReference type="InterPro" id="IPR036938">
    <property type="entry name" value="PAP2/HPO_sf"/>
</dbReference>
<evidence type="ECO:0000256" key="4">
    <source>
        <dbReference type="ARBA" id="ARBA00022989"/>
    </source>
</evidence>